<organism evidence="2 3">
    <name type="scientific">Rhipicephalus microplus</name>
    <name type="common">Cattle tick</name>
    <name type="synonym">Boophilus microplus</name>
    <dbReference type="NCBI Taxonomy" id="6941"/>
    <lineage>
        <taxon>Eukaryota</taxon>
        <taxon>Metazoa</taxon>
        <taxon>Ecdysozoa</taxon>
        <taxon>Arthropoda</taxon>
        <taxon>Chelicerata</taxon>
        <taxon>Arachnida</taxon>
        <taxon>Acari</taxon>
        <taxon>Parasitiformes</taxon>
        <taxon>Ixodida</taxon>
        <taxon>Ixodoidea</taxon>
        <taxon>Ixodidae</taxon>
        <taxon>Rhipicephalinae</taxon>
        <taxon>Rhipicephalus</taxon>
        <taxon>Boophilus</taxon>
    </lineage>
</organism>
<protein>
    <submittedName>
        <fullName evidence="2">Uncharacterized protein</fullName>
    </submittedName>
</protein>
<accession>A0A9J6DQ61</accession>
<evidence type="ECO:0000313" key="3">
    <source>
        <dbReference type="Proteomes" id="UP000821866"/>
    </source>
</evidence>
<keyword evidence="3" id="KW-1185">Reference proteome</keyword>
<dbReference type="Proteomes" id="UP000821866">
    <property type="component" value="Chromosome 6"/>
</dbReference>
<keyword evidence="1" id="KW-0472">Membrane</keyword>
<sequence>MIRQVRQTHLEVTNLVRLFWEDAAVPRLYNLSDPDVRTAINGHLPDESQLWPEDEIVVLQPELITKLDADHFSHSLNQESFNLFLGAYVVWALSPLVSRRLTTRMLVDVGGWRSEASHRLSKCMQAMEIMMPLVKWQLHRDAQKDLWPTWTITRLSARSMVSFLAMYGRKEKTFADAILSRLGANAFNMTSTWEALDYAVAYLPNKTDTTFYDLYRAAAKATVSFFKKSLRRPIHNIHHVPGIVSVHVYRLLVTREVSLFHYLTSSPVYEAWHPAAVIAALAGTIVSAQMATLILLVMLYDSNFQVRHLYLLKV</sequence>
<dbReference type="AlphaFoldDB" id="A0A9J6DQ61"/>
<reference evidence="2" key="2">
    <citation type="submission" date="2021-09" db="EMBL/GenBank/DDBJ databases">
        <authorList>
            <person name="Jia N."/>
            <person name="Wang J."/>
            <person name="Shi W."/>
            <person name="Du L."/>
            <person name="Sun Y."/>
            <person name="Zhan W."/>
            <person name="Jiang J."/>
            <person name="Wang Q."/>
            <person name="Zhang B."/>
            <person name="Ji P."/>
            <person name="Sakyi L.B."/>
            <person name="Cui X."/>
            <person name="Yuan T."/>
            <person name="Jiang B."/>
            <person name="Yang W."/>
            <person name="Lam T.T.-Y."/>
            <person name="Chang Q."/>
            <person name="Ding S."/>
            <person name="Wang X."/>
            <person name="Zhu J."/>
            <person name="Ruan X."/>
            <person name="Zhao L."/>
            <person name="Wei J."/>
            <person name="Que T."/>
            <person name="Du C."/>
            <person name="Cheng J."/>
            <person name="Dai P."/>
            <person name="Han X."/>
            <person name="Huang E."/>
            <person name="Gao Y."/>
            <person name="Liu J."/>
            <person name="Shao H."/>
            <person name="Ye R."/>
            <person name="Li L."/>
            <person name="Wei W."/>
            <person name="Wang X."/>
            <person name="Wang C."/>
            <person name="Huo Q."/>
            <person name="Li W."/>
            <person name="Guo W."/>
            <person name="Chen H."/>
            <person name="Chen S."/>
            <person name="Zhou L."/>
            <person name="Zhou L."/>
            <person name="Ni X."/>
            <person name="Tian J."/>
            <person name="Zhou Y."/>
            <person name="Sheng Y."/>
            <person name="Liu T."/>
            <person name="Pan Y."/>
            <person name="Xia L."/>
            <person name="Li J."/>
            <person name="Zhao F."/>
            <person name="Cao W."/>
        </authorList>
    </citation>
    <scope>NUCLEOTIDE SEQUENCE</scope>
    <source>
        <strain evidence="2">Rmic-2018</strain>
        <tissue evidence="2">Larvae</tissue>
    </source>
</reference>
<keyword evidence="1" id="KW-1133">Transmembrane helix</keyword>
<evidence type="ECO:0000313" key="2">
    <source>
        <dbReference type="EMBL" id="KAH8024343.1"/>
    </source>
</evidence>
<dbReference type="EMBL" id="JABSTU010000008">
    <property type="protein sequence ID" value="KAH8024343.1"/>
    <property type="molecule type" value="Genomic_DNA"/>
</dbReference>
<evidence type="ECO:0000256" key="1">
    <source>
        <dbReference type="SAM" id="Phobius"/>
    </source>
</evidence>
<name>A0A9J6DQ61_RHIMP</name>
<comment type="caution">
    <text evidence="2">The sequence shown here is derived from an EMBL/GenBank/DDBJ whole genome shotgun (WGS) entry which is preliminary data.</text>
</comment>
<keyword evidence="1" id="KW-0812">Transmembrane</keyword>
<proteinExistence type="predicted"/>
<dbReference type="VEuPathDB" id="VectorBase:LOC119168431"/>
<reference evidence="2" key="1">
    <citation type="journal article" date="2020" name="Cell">
        <title>Large-Scale Comparative Analyses of Tick Genomes Elucidate Their Genetic Diversity and Vector Capacities.</title>
        <authorList>
            <consortium name="Tick Genome and Microbiome Consortium (TIGMIC)"/>
            <person name="Jia N."/>
            <person name="Wang J."/>
            <person name="Shi W."/>
            <person name="Du L."/>
            <person name="Sun Y."/>
            <person name="Zhan W."/>
            <person name="Jiang J.F."/>
            <person name="Wang Q."/>
            <person name="Zhang B."/>
            <person name="Ji P."/>
            <person name="Bell-Sakyi L."/>
            <person name="Cui X.M."/>
            <person name="Yuan T.T."/>
            <person name="Jiang B.G."/>
            <person name="Yang W.F."/>
            <person name="Lam T.T."/>
            <person name="Chang Q.C."/>
            <person name="Ding S.J."/>
            <person name="Wang X.J."/>
            <person name="Zhu J.G."/>
            <person name="Ruan X.D."/>
            <person name="Zhao L."/>
            <person name="Wei J.T."/>
            <person name="Ye R.Z."/>
            <person name="Que T.C."/>
            <person name="Du C.H."/>
            <person name="Zhou Y.H."/>
            <person name="Cheng J.X."/>
            <person name="Dai P.F."/>
            <person name="Guo W.B."/>
            <person name="Han X.H."/>
            <person name="Huang E.J."/>
            <person name="Li L.F."/>
            <person name="Wei W."/>
            <person name="Gao Y.C."/>
            <person name="Liu J.Z."/>
            <person name="Shao H.Z."/>
            <person name="Wang X."/>
            <person name="Wang C.C."/>
            <person name="Yang T.C."/>
            <person name="Huo Q.B."/>
            <person name="Li W."/>
            <person name="Chen H.Y."/>
            <person name="Chen S.E."/>
            <person name="Zhou L.G."/>
            <person name="Ni X.B."/>
            <person name="Tian J.H."/>
            <person name="Sheng Y."/>
            <person name="Liu T."/>
            <person name="Pan Y.S."/>
            <person name="Xia L.Y."/>
            <person name="Li J."/>
            <person name="Zhao F."/>
            <person name="Cao W.C."/>
        </authorList>
    </citation>
    <scope>NUCLEOTIDE SEQUENCE</scope>
    <source>
        <strain evidence="2">Rmic-2018</strain>
    </source>
</reference>
<gene>
    <name evidence="2" type="ORF">HPB51_022462</name>
</gene>
<feature type="transmembrane region" description="Helical" evidence="1">
    <location>
        <begin position="272"/>
        <end position="300"/>
    </location>
</feature>